<reference evidence="1" key="1">
    <citation type="journal article" date="2015" name="Nature">
        <title>Complex archaea that bridge the gap between prokaryotes and eukaryotes.</title>
        <authorList>
            <person name="Spang A."/>
            <person name="Saw J.H."/>
            <person name="Jorgensen S.L."/>
            <person name="Zaremba-Niedzwiedzka K."/>
            <person name="Martijn J."/>
            <person name="Lind A.E."/>
            <person name="van Eijk R."/>
            <person name="Schleper C."/>
            <person name="Guy L."/>
            <person name="Ettema T.J."/>
        </authorList>
    </citation>
    <scope>NUCLEOTIDE SEQUENCE</scope>
</reference>
<feature type="non-terminal residue" evidence="1">
    <location>
        <position position="1"/>
    </location>
</feature>
<comment type="caution">
    <text evidence="1">The sequence shown here is derived from an EMBL/GenBank/DDBJ whole genome shotgun (WGS) entry which is preliminary data.</text>
</comment>
<protein>
    <submittedName>
        <fullName evidence="1">Uncharacterized protein</fullName>
    </submittedName>
</protein>
<dbReference type="AlphaFoldDB" id="A0A0F9M4F8"/>
<evidence type="ECO:0000313" key="1">
    <source>
        <dbReference type="EMBL" id="KKN00584.1"/>
    </source>
</evidence>
<accession>A0A0F9M4F8</accession>
<dbReference type="EMBL" id="LAZR01005360">
    <property type="protein sequence ID" value="KKN00584.1"/>
    <property type="molecule type" value="Genomic_DNA"/>
</dbReference>
<proteinExistence type="predicted"/>
<sequence>RSDKDIWTHQGFHLKEFMIILEVFLKKNNLPYKIVEK</sequence>
<organism evidence="1">
    <name type="scientific">marine sediment metagenome</name>
    <dbReference type="NCBI Taxonomy" id="412755"/>
    <lineage>
        <taxon>unclassified sequences</taxon>
        <taxon>metagenomes</taxon>
        <taxon>ecological metagenomes</taxon>
    </lineage>
</organism>
<gene>
    <name evidence="1" type="ORF">LCGC14_1136400</name>
</gene>
<name>A0A0F9M4F8_9ZZZZ</name>